<dbReference type="InterPro" id="IPR000959">
    <property type="entry name" value="POLO_box_dom"/>
</dbReference>
<reference evidence="2" key="1">
    <citation type="journal article" date="2014" name="Front. Microbiol.">
        <title>High frequency of phylogenetically diverse reductive dehalogenase-homologous genes in deep subseafloor sedimentary metagenomes.</title>
        <authorList>
            <person name="Kawai M."/>
            <person name="Futagami T."/>
            <person name="Toyoda A."/>
            <person name="Takaki Y."/>
            <person name="Nishi S."/>
            <person name="Hori S."/>
            <person name="Arai W."/>
            <person name="Tsubouchi T."/>
            <person name="Morono Y."/>
            <person name="Uchiyama I."/>
            <person name="Ito T."/>
            <person name="Fujiyama A."/>
            <person name="Inagaki F."/>
            <person name="Takami H."/>
        </authorList>
    </citation>
    <scope>NUCLEOTIDE SEQUENCE</scope>
    <source>
        <strain evidence="2">Expedition CK06-06</strain>
    </source>
</reference>
<evidence type="ECO:0000313" key="2">
    <source>
        <dbReference type="EMBL" id="GAG81388.1"/>
    </source>
</evidence>
<dbReference type="SUPFAM" id="SSF82615">
    <property type="entry name" value="Polo-box domain"/>
    <property type="match status" value="1"/>
</dbReference>
<proteinExistence type="predicted"/>
<dbReference type="PROSITE" id="PS50078">
    <property type="entry name" value="POLO_BOX"/>
    <property type="match status" value="1"/>
</dbReference>
<name>X1BB76_9ZZZZ</name>
<accession>X1BB76</accession>
<protein>
    <recommendedName>
        <fullName evidence="1">POLO box domain-containing protein</fullName>
    </recommendedName>
</protein>
<feature type="domain" description="POLO box" evidence="1">
    <location>
        <begin position="1"/>
        <end position="65"/>
    </location>
</feature>
<dbReference type="InterPro" id="IPR036947">
    <property type="entry name" value="POLO_box_dom_sf"/>
</dbReference>
<evidence type="ECO:0000259" key="1">
    <source>
        <dbReference type="PROSITE" id="PS50078"/>
    </source>
</evidence>
<gene>
    <name evidence="2" type="ORF">S01H4_23895</name>
</gene>
<dbReference type="Gene3D" id="3.30.1120.30">
    <property type="entry name" value="POLO box domain"/>
    <property type="match status" value="1"/>
</dbReference>
<comment type="caution">
    <text evidence="2">The sequence shown here is derived from an EMBL/GenBank/DDBJ whole genome shotgun (WGS) entry which is preliminary data.</text>
</comment>
<sequence>MFRLSNHNLQVHFNKGEEIIISSVGLVITHINRYTEVNSYWLDEIPEYLNKKLRHIERTLSGFINKKINK</sequence>
<organism evidence="2">
    <name type="scientific">marine sediment metagenome</name>
    <dbReference type="NCBI Taxonomy" id="412755"/>
    <lineage>
        <taxon>unclassified sequences</taxon>
        <taxon>metagenomes</taxon>
        <taxon>ecological metagenomes</taxon>
    </lineage>
</organism>
<dbReference type="AlphaFoldDB" id="X1BB76"/>
<dbReference type="Pfam" id="PF00659">
    <property type="entry name" value="POLO_box"/>
    <property type="match status" value="1"/>
</dbReference>
<dbReference type="EMBL" id="BART01011149">
    <property type="protein sequence ID" value="GAG81388.1"/>
    <property type="molecule type" value="Genomic_DNA"/>
</dbReference>